<evidence type="ECO:0000313" key="1">
    <source>
        <dbReference type="EMBL" id="GJT13800.1"/>
    </source>
</evidence>
<name>A0ABQ5BG49_9ASTR</name>
<dbReference type="EMBL" id="BQNB010013261">
    <property type="protein sequence ID" value="GJT13800.1"/>
    <property type="molecule type" value="Genomic_DNA"/>
</dbReference>
<organism evidence="1 2">
    <name type="scientific">Tanacetum coccineum</name>
    <dbReference type="NCBI Taxonomy" id="301880"/>
    <lineage>
        <taxon>Eukaryota</taxon>
        <taxon>Viridiplantae</taxon>
        <taxon>Streptophyta</taxon>
        <taxon>Embryophyta</taxon>
        <taxon>Tracheophyta</taxon>
        <taxon>Spermatophyta</taxon>
        <taxon>Magnoliopsida</taxon>
        <taxon>eudicotyledons</taxon>
        <taxon>Gunneridae</taxon>
        <taxon>Pentapetalae</taxon>
        <taxon>asterids</taxon>
        <taxon>campanulids</taxon>
        <taxon>Asterales</taxon>
        <taxon>Asteraceae</taxon>
        <taxon>Asteroideae</taxon>
        <taxon>Anthemideae</taxon>
        <taxon>Anthemidinae</taxon>
        <taxon>Tanacetum</taxon>
    </lineage>
</organism>
<dbReference type="Proteomes" id="UP001151760">
    <property type="component" value="Unassembled WGS sequence"/>
</dbReference>
<keyword evidence="2" id="KW-1185">Reference proteome</keyword>
<reference evidence="1" key="1">
    <citation type="journal article" date="2022" name="Int. J. Mol. Sci.">
        <title>Draft Genome of Tanacetum Coccineum: Genomic Comparison of Closely Related Tanacetum-Family Plants.</title>
        <authorList>
            <person name="Yamashiro T."/>
            <person name="Shiraishi A."/>
            <person name="Nakayama K."/>
            <person name="Satake H."/>
        </authorList>
    </citation>
    <scope>NUCLEOTIDE SEQUENCE</scope>
</reference>
<proteinExistence type="predicted"/>
<sequence>MDYLLVEILEQQDLSLIRETRFVVVVKLEENDKHFEELMVLDDWFEAGKHVDIFVNDEVLHMLVSMIEKNELIDELMIVVVDTKLNLTEFDN</sequence>
<evidence type="ECO:0000313" key="2">
    <source>
        <dbReference type="Proteomes" id="UP001151760"/>
    </source>
</evidence>
<reference evidence="1" key="2">
    <citation type="submission" date="2022-01" db="EMBL/GenBank/DDBJ databases">
        <authorList>
            <person name="Yamashiro T."/>
            <person name="Shiraishi A."/>
            <person name="Satake H."/>
            <person name="Nakayama K."/>
        </authorList>
    </citation>
    <scope>NUCLEOTIDE SEQUENCE</scope>
</reference>
<accession>A0ABQ5BG49</accession>
<protein>
    <submittedName>
        <fullName evidence="1">Uncharacterized protein</fullName>
    </submittedName>
</protein>
<comment type="caution">
    <text evidence="1">The sequence shown here is derived from an EMBL/GenBank/DDBJ whole genome shotgun (WGS) entry which is preliminary data.</text>
</comment>
<gene>
    <name evidence="1" type="ORF">Tco_0860842</name>
</gene>